<dbReference type="InterPro" id="IPR012678">
    <property type="entry name" value="Ribosomal_uL23/eL15/eS24_sf"/>
</dbReference>
<dbReference type="GO" id="GO:1990904">
    <property type="term" value="C:ribonucleoprotein complex"/>
    <property type="evidence" value="ECO:0007669"/>
    <property type="project" value="UniProtKB-KW"/>
</dbReference>
<dbReference type="AlphaFoldDB" id="A0A2Z4IZ04"/>
<dbReference type="KEGG" id="scad:DN051_16880"/>
<dbReference type="PANTHER" id="PTHR11620">
    <property type="entry name" value="60S RIBOSOMAL PROTEIN L23A"/>
    <property type="match status" value="1"/>
</dbReference>
<dbReference type="GO" id="GO:0019843">
    <property type="term" value="F:rRNA binding"/>
    <property type="evidence" value="ECO:0007669"/>
    <property type="project" value="UniProtKB-UniRule"/>
</dbReference>
<proteinExistence type="inferred from homology"/>
<dbReference type="NCBIfam" id="NF004364">
    <property type="entry name" value="PRK05738.2-5"/>
    <property type="match status" value="1"/>
</dbReference>
<dbReference type="NCBIfam" id="NF004363">
    <property type="entry name" value="PRK05738.2-4"/>
    <property type="match status" value="1"/>
</dbReference>
<reference evidence="8 9" key="1">
    <citation type="journal article" date="2019" name="Int. J. Syst. Evol. Microbiol.">
        <title>Streptomyces cadmiisoli sp. nov., a novel actinomycete isolated from cadmium-contaminated soil.</title>
        <authorList>
            <person name="Li K."/>
            <person name="Tang X."/>
            <person name="Zhao J."/>
            <person name="Guo Y."/>
            <person name="Tang Y."/>
            <person name="Gao J."/>
        </authorList>
    </citation>
    <scope>NUCLEOTIDE SEQUENCE [LARGE SCALE GENOMIC DNA]</scope>
    <source>
        <strain evidence="8 9">ZFG47</strain>
    </source>
</reference>
<keyword evidence="9" id="KW-1185">Reference proteome</keyword>
<organism evidence="8 9">
    <name type="scientific">Streptomyces cadmiisoli</name>
    <dbReference type="NCBI Taxonomy" id="2184053"/>
    <lineage>
        <taxon>Bacteria</taxon>
        <taxon>Bacillati</taxon>
        <taxon>Actinomycetota</taxon>
        <taxon>Actinomycetes</taxon>
        <taxon>Kitasatosporales</taxon>
        <taxon>Streptomycetaceae</taxon>
        <taxon>Streptomyces</taxon>
        <taxon>Streptomyces aurantiacus group</taxon>
    </lineage>
</organism>
<dbReference type="FunFam" id="3.30.70.330:FF:000001">
    <property type="entry name" value="50S ribosomal protein L23"/>
    <property type="match status" value="1"/>
</dbReference>
<keyword evidence="3 6" id="KW-0694">RNA-binding</keyword>
<dbReference type="GO" id="GO:0005840">
    <property type="term" value="C:ribosome"/>
    <property type="evidence" value="ECO:0007669"/>
    <property type="project" value="UniProtKB-KW"/>
</dbReference>
<evidence type="ECO:0000256" key="2">
    <source>
        <dbReference type="ARBA" id="ARBA00022730"/>
    </source>
</evidence>
<accession>A0A2Z4IZ04</accession>
<keyword evidence="2 6" id="KW-0699">rRNA-binding</keyword>
<dbReference type="Gene3D" id="3.30.70.330">
    <property type="match status" value="1"/>
</dbReference>
<evidence type="ECO:0000313" key="8">
    <source>
        <dbReference type="EMBL" id="AWW38122.1"/>
    </source>
</evidence>
<evidence type="ECO:0000256" key="5">
    <source>
        <dbReference type="ARBA" id="ARBA00023274"/>
    </source>
</evidence>
<dbReference type="HAMAP" id="MF_01369_B">
    <property type="entry name" value="Ribosomal_uL23_B"/>
    <property type="match status" value="1"/>
</dbReference>
<name>A0A2Z4IZ04_9ACTN</name>
<keyword evidence="4 6" id="KW-0689">Ribosomal protein</keyword>
<dbReference type="Pfam" id="PF00276">
    <property type="entry name" value="Ribosomal_L23"/>
    <property type="match status" value="1"/>
</dbReference>
<evidence type="ECO:0000256" key="6">
    <source>
        <dbReference type="HAMAP-Rule" id="MF_01369"/>
    </source>
</evidence>
<dbReference type="GO" id="GO:0003735">
    <property type="term" value="F:structural constituent of ribosome"/>
    <property type="evidence" value="ECO:0007669"/>
    <property type="project" value="InterPro"/>
</dbReference>
<comment type="similarity">
    <text evidence="1 6 7">Belongs to the universal ribosomal protein uL23 family.</text>
</comment>
<evidence type="ECO:0000256" key="3">
    <source>
        <dbReference type="ARBA" id="ARBA00022884"/>
    </source>
</evidence>
<evidence type="ECO:0000256" key="1">
    <source>
        <dbReference type="ARBA" id="ARBA00006700"/>
    </source>
</evidence>
<dbReference type="InterPro" id="IPR001014">
    <property type="entry name" value="Ribosomal_uL23_CS"/>
</dbReference>
<dbReference type="SUPFAM" id="SSF54189">
    <property type="entry name" value="Ribosomal proteins S24e, L23 and L15e"/>
    <property type="match status" value="1"/>
</dbReference>
<evidence type="ECO:0000256" key="7">
    <source>
        <dbReference type="RuleBase" id="RU003934"/>
    </source>
</evidence>
<gene>
    <name evidence="6" type="primary">rplW</name>
    <name evidence="8" type="ORF">DN051_16880</name>
</gene>
<dbReference type="EMBL" id="CP030073">
    <property type="protein sequence ID" value="AWW38122.1"/>
    <property type="molecule type" value="Genomic_DNA"/>
</dbReference>
<dbReference type="GO" id="GO:0006412">
    <property type="term" value="P:translation"/>
    <property type="evidence" value="ECO:0007669"/>
    <property type="project" value="UniProtKB-UniRule"/>
</dbReference>
<dbReference type="Proteomes" id="UP000249616">
    <property type="component" value="Chromosome"/>
</dbReference>
<dbReference type="RefSeq" id="WP_053759518.1">
    <property type="nucleotide sequence ID" value="NZ_CBDRHE010000007.1"/>
</dbReference>
<keyword evidence="5 6" id="KW-0687">Ribonucleoprotein</keyword>
<comment type="function">
    <text evidence="6">One of the early assembly proteins it binds 23S rRNA. One of the proteins that surrounds the polypeptide exit tunnel on the outside of the ribosome. Forms the main docking site for trigger factor binding to the ribosome.</text>
</comment>
<evidence type="ECO:0000256" key="4">
    <source>
        <dbReference type="ARBA" id="ARBA00022980"/>
    </source>
</evidence>
<evidence type="ECO:0000313" key="9">
    <source>
        <dbReference type="Proteomes" id="UP000249616"/>
    </source>
</evidence>
<dbReference type="PROSITE" id="PS00050">
    <property type="entry name" value="RIBOSOMAL_L23"/>
    <property type="match status" value="1"/>
</dbReference>
<comment type="subunit">
    <text evidence="6">Part of the 50S ribosomal subunit. Contacts protein L29, and trigger factor when it is bound to the ribosome.</text>
</comment>
<protein>
    <recommendedName>
        <fullName evidence="6">Large ribosomal subunit protein uL23</fullName>
    </recommendedName>
</protein>
<dbReference type="InterPro" id="IPR013025">
    <property type="entry name" value="Ribosomal_uL23-like"/>
</dbReference>
<dbReference type="InterPro" id="IPR012677">
    <property type="entry name" value="Nucleotide-bd_a/b_plait_sf"/>
</dbReference>
<sequence>MAIRHPAIASKAAKAAKAARVAKARRHATEGKNTVVTPVSKSYTDPRDVLLKPVVSEKSYALLDENKYTFVVAPGSNKTQIKEAVQAVFQVKVTGVNTINRQGKRKRTRTGFGQRAATKRAIVTLAEGDRIDIFGGPTS</sequence>